<dbReference type="EMBL" id="CP029190">
    <property type="protein sequence ID" value="QES51803.1"/>
    <property type="molecule type" value="Genomic_DNA"/>
</dbReference>
<evidence type="ECO:0008006" key="4">
    <source>
        <dbReference type="Google" id="ProtNLM"/>
    </source>
</evidence>
<feature type="chain" id="PRO_5025013448" description="Secreted protein" evidence="1">
    <location>
        <begin position="32"/>
        <end position="175"/>
    </location>
</feature>
<organism evidence="2 3">
    <name type="scientific">Streptomyces venezuelae</name>
    <dbReference type="NCBI Taxonomy" id="54571"/>
    <lineage>
        <taxon>Bacteria</taxon>
        <taxon>Bacillati</taxon>
        <taxon>Actinomycetota</taxon>
        <taxon>Actinomycetes</taxon>
        <taxon>Kitasatosporales</taxon>
        <taxon>Streptomycetaceae</taxon>
        <taxon>Streptomyces</taxon>
    </lineage>
</organism>
<proteinExistence type="predicted"/>
<gene>
    <name evidence="2" type="ORF">DEJ50_32070</name>
</gene>
<protein>
    <recommendedName>
        <fullName evidence="4">Secreted protein</fullName>
    </recommendedName>
</protein>
<dbReference type="RefSeq" id="WP_150211547.1">
    <property type="nucleotide sequence ID" value="NZ_CP029190.1"/>
</dbReference>
<evidence type="ECO:0000313" key="2">
    <source>
        <dbReference type="EMBL" id="QES51803.1"/>
    </source>
</evidence>
<accession>A0A5P2DAN6</accession>
<keyword evidence="1" id="KW-0732">Signal</keyword>
<reference evidence="2 3" key="1">
    <citation type="submission" date="2018-05" db="EMBL/GenBank/DDBJ databases">
        <title>Streptomyces venezuelae.</title>
        <authorList>
            <person name="Kim W."/>
            <person name="Lee N."/>
            <person name="Cho B.-K."/>
        </authorList>
    </citation>
    <scope>NUCLEOTIDE SEQUENCE [LARGE SCALE GENOMIC DNA]</scope>
    <source>
        <strain evidence="2 3">ATCC 21782</strain>
    </source>
</reference>
<dbReference type="Proteomes" id="UP000325211">
    <property type="component" value="Chromosome"/>
</dbReference>
<feature type="signal peptide" evidence="1">
    <location>
        <begin position="1"/>
        <end position="31"/>
    </location>
</feature>
<dbReference type="AlphaFoldDB" id="A0A5P2DAN6"/>
<sequence>MNIHSRRCTPALFGTALVIAAGLTVAPGATAAPAPAGAPSSAVASAPAKQCIVRDGYPPAARNTSVGGTPAKYKFSSSPYIGGRYDSCARTLKLYYGGYASPRWSYYEISYTYPTARQWTSQRGQMGERRIMTWNNPERGSWNFKVRACAQAIDDAQGRNCTSWSPQLFVYTGTG</sequence>
<evidence type="ECO:0000256" key="1">
    <source>
        <dbReference type="SAM" id="SignalP"/>
    </source>
</evidence>
<name>A0A5P2DAN6_STRVZ</name>
<dbReference type="OrthoDB" id="4228625at2"/>
<evidence type="ECO:0000313" key="3">
    <source>
        <dbReference type="Proteomes" id="UP000325211"/>
    </source>
</evidence>